<proteinExistence type="predicted"/>
<name>A0ABR3NXN4_9TELE</name>
<keyword evidence="3" id="KW-1185">Reference proteome</keyword>
<evidence type="ECO:0000313" key="3">
    <source>
        <dbReference type="Proteomes" id="UP001558613"/>
    </source>
</evidence>
<protein>
    <submittedName>
        <fullName evidence="2">Uncharacterized protein</fullName>
    </submittedName>
</protein>
<organism evidence="2 3">
    <name type="scientific">Cirrhinus molitorella</name>
    <name type="common">mud carp</name>
    <dbReference type="NCBI Taxonomy" id="172907"/>
    <lineage>
        <taxon>Eukaryota</taxon>
        <taxon>Metazoa</taxon>
        <taxon>Chordata</taxon>
        <taxon>Craniata</taxon>
        <taxon>Vertebrata</taxon>
        <taxon>Euteleostomi</taxon>
        <taxon>Actinopterygii</taxon>
        <taxon>Neopterygii</taxon>
        <taxon>Teleostei</taxon>
        <taxon>Ostariophysi</taxon>
        <taxon>Cypriniformes</taxon>
        <taxon>Cyprinidae</taxon>
        <taxon>Labeoninae</taxon>
        <taxon>Labeonini</taxon>
        <taxon>Cirrhinus</taxon>
    </lineage>
</organism>
<gene>
    <name evidence="2" type="ORF">QQF64_000482</name>
</gene>
<sequence length="98" mass="11348">MEGEFERECEEYGTCDGMKLKMQWNKAVGQVISGTETKQIEKIKKEFAEKFQDRTEAAEEKKEKLSKGQEAKPNKKLYPLLPTAPPPYHQLPLYNVNK</sequence>
<dbReference type="Proteomes" id="UP001558613">
    <property type="component" value="Unassembled WGS sequence"/>
</dbReference>
<reference evidence="2 3" key="1">
    <citation type="submission" date="2023-09" db="EMBL/GenBank/DDBJ databases">
        <authorList>
            <person name="Wang M."/>
        </authorList>
    </citation>
    <scope>NUCLEOTIDE SEQUENCE [LARGE SCALE GENOMIC DNA]</scope>
    <source>
        <strain evidence="2">GT-2023</strain>
        <tissue evidence="2">Liver</tissue>
    </source>
</reference>
<evidence type="ECO:0000256" key="1">
    <source>
        <dbReference type="SAM" id="MobiDB-lite"/>
    </source>
</evidence>
<feature type="compositionally biased region" description="Basic and acidic residues" evidence="1">
    <location>
        <begin position="53"/>
        <end position="73"/>
    </location>
</feature>
<dbReference type="EMBL" id="JAYMGO010000001">
    <property type="protein sequence ID" value="KAL1281679.1"/>
    <property type="molecule type" value="Genomic_DNA"/>
</dbReference>
<feature type="region of interest" description="Disordered" evidence="1">
    <location>
        <begin position="53"/>
        <end position="98"/>
    </location>
</feature>
<comment type="caution">
    <text evidence="2">The sequence shown here is derived from an EMBL/GenBank/DDBJ whole genome shotgun (WGS) entry which is preliminary data.</text>
</comment>
<accession>A0ABR3NXN4</accession>
<evidence type="ECO:0000313" key="2">
    <source>
        <dbReference type="EMBL" id="KAL1281679.1"/>
    </source>
</evidence>